<accession>A0A9D3W0K0</accession>
<feature type="region of interest" description="Disordered" evidence="1">
    <location>
        <begin position="139"/>
        <end position="163"/>
    </location>
</feature>
<keyword evidence="3" id="KW-1185">Reference proteome</keyword>
<evidence type="ECO:0000256" key="1">
    <source>
        <dbReference type="SAM" id="MobiDB-lite"/>
    </source>
</evidence>
<gene>
    <name evidence="2" type="ORF">J1N35_010709</name>
</gene>
<name>A0A9D3W0K0_9ROSI</name>
<dbReference type="Proteomes" id="UP000828251">
    <property type="component" value="Unassembled WGS sequence"/>
</dbReference>
<proteinExistence type="predicted"/>
<sequence length="189" mass="21817">MSQSKLMKMFCLHPEDVLTKIVRAFYAHLTSPRLFENNLLAQPQHPLRQHLPLQPAPLLIAYVKRRDVALKRFLQKNFTKPMSTFPDFSKELRAVIVKRVGEAQPTKTDHVPIDHTITKKETKEPKKETEKMELVNIATSGEKEEKANPKPAPPVDSTIVVPPPFIEPRTEQYHEINWIIDEITKPNDE</sequence>
<evidence type="ECO:0000313" key="3">
    <source>
        <dbReference type="Proteomes" id="UP000828251"/>
    </source>
</evidence>
<protein>
    <submittedName>
        <fullName evidence="2">Uncharacterized protein</fullName>
    </submittedName>
</protein>
<evidence type="ECO:0000313" key="2">
    <source>
        <dbReference type="EMBL" id="KAH1106941.1"/>
    </source>
</evidence>
<dbReference type="AlphaFoldDB" id="A0A9D3W0K0"/>
<dbReference type="EMBL" id="JAIQCV010000004">
    <property type="protein sequence ID" value="KAH1106941.1"/>
    <property type="molecule type" value="Genomic_DNA"/>
</dbReference>
<organism evidence="2 3">
    <name type="scientific">Gossypium stocksii</name>
    <dbReference type="NCBI Taxonomy" id="47602"/>
    <lineage>
        <taxon>Eukaryota</taxon>
        <taxon>Viridiplantae</taxon>
        <taxon>Streptophyta</taxon>
        <taxon>Embryophyta</taxon>
        <taxon>Tracheophyta</taxon>
        <taxon>Spermatophyta</taxon>
        <taxon>Magnoliopsida</taxon>
        <taxon>eudicotyledons</taxon>
        <taxon>Gunneridae</taxon>
        <taxon>Pentapetalae</taxon>
        <taxon>rosids</taxon>
        <taxon>malvids</taxon>
        <taxon>Malvales</taxon>
        <taxon>Malvaceae</taxon>
        <taxon>Malvoideae</taxon>
        <taxon>Gossypium</taxon>
    </lineage>
</organism>
<reference evidence="2 3" key="1">
    <citation type="journal article" date="2021" name="Plant Biotechnol. J.">
        <title>Multi-omics assisted identification of the key and species-specific regulatory components of drought-tolerant mechanisms in Gossypium stocksii.</title>
        <authorList>
            <person name="Yu D."/>
            <person name="Ke L."/>
            <person name="Zhang D."/>
            <person name="Wu Y."/>
            <person name="Sun Y."/>
            <person name="Mei J."/>
            <person name="Sun J."/>
            <person name="Sun Y."/>
        </authorList>
    </citation>
    <scope>NUCLEOTIDE SEQUENCE [LARGE SCALE GENOMIC DNA]</scope>
    <source>
        <strain evidence="3">cv. E1</strain>
        <tissue evidence="2">Leaf</tissue>
    </source>
</reference>
<comment type="caution">
    <text evidence="2">The sequence shown here is derived from an EMBL/GenBank/DDBJ whole genome shotgun (WGS) entry which is preliminary data.</text>
</comment>